<comment type="caution">
    <text evidence="1">The sequence shown here is derived from an EMBL/GenBank/DDBJ whole genome shotgun (WGS) entry which is preliminary data.</text>
</comment>
<proteinExistence type="predicted"/>
<accession>A0ABQ7BYM0</accession>
<evidence type="ECO:0000313" key="1">
    <source>
        <dbReference type="EMBL" id="KAF3544974.1"/>
    </source>
</evidence>
<dbReference type="Proteomes" id="UP000266723">
    <property type="component" value="Unassembled WGS sequence"/>
</dbReference>
<keyword evidence="2" id="KW-1185">Reference proteome</keyword>
<gene>
    <name evidence="1" type="ORF">DY000_02005735</name>
</gene>
<dbReference type="EMBL" id="QGKV02000832">
    <property type="protein sequence ID" value="KAF3544974.1"/>
    <property type="molecule type" value="Genomic_DNA"/>
</dbReference>
<reference evidence="1 2" key="1">
    <citation type="journal article" date="2020" name="BMC Genomics">
        <title>Intraspecific diversification of the crop wild relative Brassica cretica Lam. using demographic model selection.</title>
        <authorList>
            <person name="Kioukis A."/>
            <person name="Michalopoulou V.A."/>
            <person name="Briers L."/>
            <person name="Pirintsos S."/>
            <person name="Studholme D.J."/>
            <person name="Pavlidis P."/>
            <person name="Sarris P.F."/>
        </authorList>
    </citation>
    <scope>NUCLEOTIDE SEQUENCE [LARGE SCALE GENOMIC DNA]</scope>
    <source>
        <strain evidence="2">cv. PFS-1207/04</strain>
    </source>
</reference>
<sequence length="62" mass="7109">MTMCARQVTVSPEHTRERPFRLNLHKKAASDLKLKGKTSDLEEVSDEGSSARTFRPTFCYYS</sequence>
<organism evidence="1 2">
    <name type="scientific">Brassica cretica</name>
    <name type="common">Mustard</name>
    <dbReference type="NCBI Taxonomy" id="69181"/>
    <lineage>
        <taxon>Eukaryota</taxon>
        <taxon>Viridiplantae</taxon>
        <taxon>Streptophyta</taxon>
        <taxon>Embryophyta</taxon>
        <taxon>Tracheophyta</taxon>
        <taxon>Spermatophyta</taxon>
        <taxon>Magnoliopsida</taxon>
        <taxon>eudicotyledons</taxon>
        <taxon>Gunneridae</taxon>
        <taxon>Pentapetalae</taxon>
        <taxon>rosids</taxon>
        <taxon>malvids</taxon>
        <taxon>Brassicales</taxon>
        <taxon>Brassicaceae</taxon>
        <taxon>Brassiceae</taxon>
        <taxon>Brassica</taxon>
    </lineage>
</organism>
<evidence type="ECO:0000313" key="2">
    <source>
        <dbReference type="Proteomes" id="UP000266723"/>
    </source>
</evidence>
<protein>
    <submittedName>
        <fullName evidence="1">Uncharacterized protein</fullName>
    </submittedName>
</protein>
<name>A0ABQ7BYM0_BRACR</name>